<reference evidence="2" key="2">
    <citation type="submission" date="2017-12" db="EMBL/GenBank/DDBJ databases">
        <title>Genome sequence of the Bar-tailed Godwit (Limosa lapponica baueri).</title>
        <authorList>
            <person name="Lima N.C.B."/>
            <person name="Parody-Merino A.M."/>
            <person name="Battley P.F."/>
            <person name="Fidler A.E."/>
            <person name="Prosdocimi F."/>
        </authorList>
    </citation>
    <scope>NUCLEOTIDE SEQUENCE [LARGE SCALE GENOMIC DNA]</scope>
</reference>
<evidence type="ECO:0000313" key="1">
    <source>
        <dbReference type="EMBL" id="PKU45067.1"/>
    </source>
</evidence>
<protein>
    <submittedName>
        <fullName evidence="1">Uncharacterized protein</fullName>
    </submittedName>
</protein>
<gene>
    <name evidence="1" type="ORF">llap_4634</name>
</gene>
<dbReference type="OrthoDB" id="416454at2759"/>
<dbReference type="GO" id="GO:0007508">
    <property type="term" value="P:larval heart development"/>
    <property type="evidence" value="ECO:0007669"/>
    <property type="project" value="TreeGrafter"/>
</dbReference>
<dbReference type="PANTHER" id="PTHR33395">
    <property type="entry name" value="TRANSCRIPTASE, PUTATIVE-RELATED-RELATED"/>
    <property type="match status" value="1"/>
</dbReference>
<proteinExistence type="predicted"/>
<dbReference type="GO" id="GO:0031012">
    <property type="term" value="C:extracellular matrix"/>
    <property type="evidence" value="ECO:0007669"/>
    <property type="project" value="TreeGrafter"/>
</dbReference>
<sequence>MEIISDPLHHLDIHNSMGPGGNHPTALRELVEALIKPFSIIYQQSWLTGEVLVDYRLANVMPIYNKEELALGKVMEQIILSVIA</sequence>
<accession>A0A2I0UG94</accession>
<dbReference type="GO" id="GO:0061343">
    <property type="term" value="P:cell adhesion involved in heart morphogenesis"/>
    <property type="evidence" value="ECO:0007669"/>
    <property type="project" value="TreeGrafter"/>
</dbReference>
<name>A0A2I0UG94_LIMLA</name>
<dbReference type="Proteomes" id="UP000233556">
    <property type="component" value="Unassembled WGS sequence"/>
</dbReference>
<dbReference type="AlphaFoldDB" id="A0A2I0UG94"/>
<keyword evidence="2" id="KW-1185">Reference proteome</keyword>
<dbReference type="PANTHER" id="PTHR33395:SF22">
    <property type="entry name" value="REVERSE TRANSCRIPTASE DOMAIN-CONTAINING PROTEIN"/>
    <property type="match status" value="1"/>
</dbReference>
<organism evidence="1 2">
    <name type="scientific">Limosa lapponica baueri</name>
    <dbReference type="NCBI Taxonomy" id="1758121"/>
    <lineage>
        <taxon>Eukaryota</taxon>
        <taxon>Metazoa</taxon>
        <taxon>Chordata</taxon>
        <taxon>Craniata</taxon>
        <taxon>Vertebrata</taxon>
        <taxon>Euteleostomi</taxon>
        <taxon>Archelosauria</taxon>
        <taxon>Archosauria</taxon>
        <taxon>Dinosauria</taxon>
        <taxon>Saurischia</taxon>
        <taxon>Theropoda</taxon>
        <taxon>Coelurosauria</taxon>
        <taxon>Aves</taxon>
        <taxon>Neognathae</taxon>
        <taxon>Neoaves</taxon>
        <taxon>Charadriiformes</taxon>
        <taxon>Scolopacidae</taxon>
        <taxon>Limosa</taxon>
    </lineage>
</organism>
<evidence type="ECO:0000313" key="2">
    <source>
        <dbReference type="Proteomes" id="UP000233556"/>
    </source>
</evidence>
<reference evidence="2" key="1">
    <citation type="submission" date="2017-11" db="EMBL/GenBank/DDBJ databases">
        <authorList>
            <person name="Lima N.C."/>
            <person name="Parody-Merino A.M."/>
            <person name="Battley P.F."/>
            <person name="Fidler A.E."/>
            <person name="Prosdocimi F."/>
        </authorList>
    </citation>
    <scope>NUCLEOTIDE SEQUENCE [LARGE SCALE GENOMIC DNA]</scope>
</reference>
<dbReference type="EMBL" id="KZ505783">
    <property type="protein sequence ID" value="PKU45067.1"/>
    <property type="molecule type" value="Genomic_DNA"/>
</dbReference>